<feature type="chain" id="PRO_5046104387" evidence="1">
    <location>
        <begin position="25"/>
        <end position="123"/>
    </location>
</feature>
<organism evidence="2 3">
    <name type="scientific">Dermatophagoides pteronyssinus</name>
    <name type="common">European house dust mite</name>
    <dbReference type="NCBI Taxonomy" id="6956"/>
    <lineage>
        <taxon>Eukaryota</taxon>
        <taxon>Metazoa</taxon>
        <taxon>Ecdysozoa</taxon>
        <taxon>Arthropoda</taxon>
        <taxon>Chelicerata</taxon>
        <taxon>Arachnida</taxon>
        <taxon>Acari</taxon>
        <taxon>Acariformes</taxon>
        <taxon>Sarcoptiformes</taxon>
        <taxon>Astigmata</taxon>
        <taxon>Psoroptidia</taxon>
        <taxon>Analgoidea</taxon>
        <taxon>Pyroglyphidae</taxon>
        <taxon>Dermatophagoidinae</taxon>
        <taxon>Dermatophagoides</taxon>
    </lineage>
</organism>
<reference evidence="2 3" key="2">
    <citation type="journal article" date="2022" name="Mol. Biol. Evol.">
        <title>Comparative Genomics Reveals Insights into the Divergent Evolution of Astigmatic Mites and Household Pest Adaptations.</title>
        <authorList>
            <person name="Xiong Q."/>
            <person name="Wan A.T."/>
            <person name="Liu X."/>
            <person name="Fung C.S."/>
            <person name="Xiao X."/>
            <person name="Malainual N."/>
            <person name="Hou J."/>
            <person name="Wang L."/>
            <person name="Wang M."/>
            <person name="Yang K.Y."/>
            <person name="Cui Y."/>
            <person name="Leung E.L."/>
            <person name="Nong W."/>
            <person name="Shin S.K."/>
            <person name="Au S.W."/>
            <person name="Jeong K.Y."/>
            <person name="Chew F.T."/>
            <person name="Hui J.H."/>
            <person name="Leung T.F."/>
            <person name="Tungtrongchitr A."/>
            <person name="Zhong N."/>
            <person name="Liu Z."/>
            <person name="Tsui S.K."/>
        </authorList>
    </citation>
    <scope>NUCLEOTIDE SEQUENCE [LARGE SCALE GENOMIC DNA]</scope>
    <source>
        <strain evidence="2">Derp</strain>
    </source>
</reference>
<comment type="caution">
    <text evidence="2">The sequence shown here is derived from an EMBL/GenBank/DDBJ whole genome shotgun (WGS) entry which is preliminary data.</text>
</comment>
<protein>
    <submittedName>
        <fullName evidence="2">Uncharacterized protein</fullName>
    </submittedName>
</protein>
<feature type="signal peptide" evidence="1">
    <location>
        <begin position="1"/>
        <end position="24"/>
    </location>
</feature>
<keyword evidence="3" id="KW-1185">Reference proteome</keyword>
<evidence type="ECO:0000313" key="2">
    <source>
        <dbReference type="EMBL" id="KAH9423221.1"/>
    </source>
</evidence>
<gene>
    <name evidence="2" type="ORF">DERP_003499</name>
</gene>
<evidence type="ECO:0000313" key="3">
    <source>
        <dbReference type="Proteomes" id="UP000887458"/>
    </source>
</evidence>
<dbReference type="Proteomes" id="UP000887458">
    <property type="component" value="Unassembled WGS sequence"/>
</dbReference>
<dbReference type="EMBL" id="NJHN03000032">
    <property type="protein sequence ID" value="KAH9423221.1"/>
    <property type="molecule type" value="Genomic_DNA"/>
</dbReference>
<reference evidence="2 3" key="1">
    <citation type="journal article" date="2018" name="J. Allergy Clin. Immunol.">
        <title>High-quality assembly of Dermatophagoides pteronyssinus genome and transcriptome reveals a wide range of novel allergens.</title>
        <authorList>
            <person name="Liu X.Y."/>
            <person name="Yang K.Y."/>
            <person name="Wang M.Q."/>
            <person name="Kwok J.S."/>
            <person name="Zeng X."/>
            <person name="Yang Z."/>
            <person name="Xiao X.J."/>
            <person name="Lau C.P."/>
            <person name="Li Y."/>
            <person name="Huang Z.M."/>
            <person name="Ba J.G."/>
            <person name="Yim A.K."/>
            <person name="Ouyang C.Y."/>
            <person name="Ngai S.M."/>
            <person name="Chan T.F."/>
            <person name="Leung E.L."/>
            <person name="Liu L."/>
            <person name="Liu Z.G."/>
            <person name="Tsui S.K."/>
        </authorList>
    </citation>
    <scope>NUCLEOTIDE SEQUENCE [LARGE SCALE GENOMIC DNA]</scope>
    <source>
        <strain evidence="2">Derp</strain>
    </source>
</reference>
<sequence>MKSSRSMVILFVVLLVMMIQSGRSIIDVDGNDKSIDLIDPKCQCCGQPSGRYCGYQLNNDCHNNHDTMDIQCSSDSIYYCFSTYRIAQRVRNCTIDDNRNGGGGDGRKNCLQISIGSSRCSNQ</sequence>
<accession>A0ABQ8JLN1</accession>
<proteinExistence type="predicted"/>
<keyword evidence="1" id="KW-0732">Signal</keyword>
<evidence type="ECO:0000256" key="1">
    <source>
        <dbReference type="SAM" id="SignalP"/>
    </source>
</evidence>
<name>A0ABQ8JLN1_DERPT</name>